<keyword evidence="2" id="KW-1185">Reference proteome</keyword>
<accession>A0A4R2KG61</accession>
<dbReference type="RefSeq" id="WP_207925892.1">
    <property type="nucleotide sequence ID" value="NZ_SLWS01000001.1"/>
</dbReference>
<dbReference type="AlphaFoldDB" id="A0A4R2KG61"/>
<dbReference type="EMBL" id="SLWS01000001">
    <property type="protein sequence ID" value="TCO65415.1"/>
    <property type="molecule type" value="Genomic_DNA"/>
</dbReference>
<reference evidence="1 2" key="1">
    <citation type="submission" date="2019-03" db="EMBL/GenBank/DDBJ databases">
        <title>Genomic Encyclopedia of Type Strains, Phase IV (KMG-IV): sequencing the most valuable type-strain genomes for metagenomic binning, comparative biology and taxonomic classification.</title>
        <authorList>
            <person name="Goeker M."/>
        </authorList>
    </citation>
    <scope>NUCLEOTIDE SEQUENCE [LARGE SCALE GENOMIC DNA]</scope>
    <source>
        <strain evidence="1 2">DSM 45934</strain>
    </source>
</reference>
<protein>
    <submittedName>
        <fullName evidence="1">Uncharacterized protein</fullName>
    </submittedName>
</protein>
<gene>
    <name evidence="1" type="ORF">EV192_1011207</name>
</gene>
<organism evidence="1 2">
    <name type="scientific">Actinocrispum wychmicini</name>
    <dbReference type="NCBI Taxonomy" id="1213861"/>
    <lineage>
        <taxon>Bacteria</taxon>
        <taxon>Bacillati</taxon>
        <taxon>Actinomycetota</taxon>
        <taxon>Actinomycetes</taxon>
        <taxon>Pseudonocardiales</taxon>
        <taxon>Pseudonocardiaceae</taxon>
        <taxon>Actinocrispum</taxon>
    </lineage>
</organism>
<evidence type="ECO:0000313" key="1">
    <source>
        <dbReference type="EMBL" id="TCO65415.1"/>
    </source>
</evidence>
<proteinExistence type="predicted"/>
<dbReference type="Proteomes" id="UP000295680">
    <property type="component" value="Unassembled WGS sequence"/>
</dbReference>
<sequence length="174" mass="19833">MPGDEARFLVLHDYGMGGVWWWIRARSARQIRETFAEVEVVTEADAIELAGQWNLDEVDIDAPVMPAVLTELRAQREAQRTHPDFAALAGRTILYLRIQWDGDDPADYLTEVGNDGRRLRQVEVSPDGTELKTDPDDWAFNPPAVDLFDPDLVGKEISQEEFEAAWRRARHDDT</sequence>
<name>A0A4R2KG61_9PSEU</name>
<evidence type="ECO:0000313" key="2">
    <source>
        <dbReference type="Proteomes" id="UP000295680"/>
    </source>
</evidence>
<comment type="caution">
    <text evidence="1">The sequence shown here is derived from an EMBL/GenBank/DDBJ whole genome shotgun (WGS) entry which is preliminary data.</text>
</comment>